<name>A0AB34K408_PRYPA</name>
<dbReference type="AlphaFoldDB" id="A0AB34K408"/>
<dbReference type="Gene3D" id="1.10.510.10">
    <property type="entry name" value="Transferase(Phosphotransferase) domain 1"/>
    <property type="match status" value="1"/>
</dbReference>
<comment type="caution">
    <text evidence="24">The sequence shown here is derived from an EMBL/GenBank/DDBJ whole genome shotgun (WGS) entry which is preliminary data.</text>
</comment>
<feature type="active site" description="Proton acceptor" evidence="17">
    <location>
        <position position="602"/>
    </location>
</feature>
<reference evidence="24 25" key="1">
    <citation type="journal article" date="2024" name="Science">
        <title>Giant polyketide synthase enzymes in the biosynthesis of giant marine polyether toxins.</title>
        <authorList>
            <person name="Fallon T.R."/>
            <person name="Shende V.V."/>
            <person name="Wierzbicki I.H."/>
            <person name="Pendleton A.L."/>
            <person name="Watervoot N.F."/>
            <person name="Auber R.P."/>
            <person name="Gonzalez D.J."/>
            <person name="Wisecaver J.H."/>
            <person name="Moore B.S."/>
        </authorList>
    </citation>
    <scope>NUCLEOTIDE SEQUENCE [LARGE SCALE GENOMIC DNA]</scope>
    <source>
        <strain evidence="24 25">12B1</strain>
    </source>
</reference>
<evidence type="ECO:0000256" key="11">
    <source>
        <dbReference type="ARBA" id="ARBA00022840"/>
    </source>
</evidence>
<comment type="similarity">
    <text evidence="2">Belongs to the protein kinase superfamily. AGC Ser/Thr protein kinase family. cGMP subfamily.</text>
</comment>
<dbReference type="InterPro" id="IPR008271">
    <property type="entry name" value="Ser/Thr_kinase_AS"/>
</dbReference>
<proteinExistence type="inferred from homology"/>
<dbReference type="SUPFAM" id="SSF51206">
    <property type="entry name" value="cAMP-binding domain-like"/>
    <property type="match status" value="3"/>
</dbReference>
<dbReference type="Gene3D" id="3.30.200.20">
    <property type="entry name" value="Phosphorylase Kinase, domain 1"/>
    <property type="match status" value="1"/>
</dbReference>
<dbReference type="GO" id="GO:0004691">
    <property type="term" value="F:cAMP-dependent protein kinase activity"/>
    <property type="evidence" value="ECO:0007669"/>
    <property type="project" value="TreeGrafter"/>
</dbReference>
<evidence type="ECO:0000256" key="10">
    <source>
        <dbReference type="ARBA" id="ARBA00022777"/>
    </source>
</evidence>
<dbReference type="InterPro" id="IPR000961">
    <property type="entry name" value="AGC-kinase_C"/>
</dbReference>
<dbReference type="GO" id="GO:0005952">
    <property type="term" value="C:cAMP-dependent protein kinase complex"/>
    <property type="evidence" value="ECO:0007669"/>
    <property type="project" value="TreeGrafter"/>
</dbReference>
<dbReference type="GO" id="GO:0046872">
    <property type="term" value="F:metal ion binding"/>
    <property type="evidence" value="ECO:0007669"/>
    <property type="project" value="UniProtKB-KW"/>
</dbReference>
<evidence type="ECO:0000256" key="18">
    <source>
        <dbReference type="PIRSR" id="PIRSR000559-2"/>
    </source>
</evidence>
<keyword evidence="12" id="KW-0460">Magnesium</keyword>
<evidence type="ECO:0000256" key="6">
    <source>
        <dbReference type="ARBA" id="ARBA00022535"/>
    </source>
</evidence>
<dbReference type="GO" id="GO:0004692">
    <property type="term" value="F:cGMP-dependent protein kinase activity"/>
    <property type="evidence" value="ECO:0007669"/>
    <property type="project" value="UniProtKB-EC"/>
</dbReference>
<dbReference type="InterPro" id="IPR000595">
    <property type="entry name" value="cNMP-bd_dom"/>
</dbReference>
<dbReference type="InterPro" id="IPR017441">
    <property type="entry name" value="Protein_kinase_ATP_BS"/>
</dbReference>
<dbReference type="PROSITE" id="PS51285">
    <property type="entry name" value="AGC_KINASE_CTER"/>
    <property type="match status" value="1"/>
</dbReference>
<evidence type="ECO:0000259" key="21">
    <source>
        <dbReference type="PROSITE" id="PS50011"/>
    </source>
</evidence>
<dbReference type="GO" id="GO:0030553">
    <property type="term" value="F:cGMP binding"/>
    <property type="evidence" value="ECO:0007669"/>
    <property type="project" value="UniProtKB-KW"/>
</dbReference>
<evidence type="ECO:0000256" key="9">
    <source>
        <dbReference type="ARBA" id="ARBA00022741"/>
    </source>
</evidence>
<evidence type="ECO:0000313" key="24">
    <source>
        <dbReference type="EMBL" id="KAL1527948.1"/>
    </source>
</evidence>
<dbReference type="EC" id="2.7.11.12" evidence="3"/>
<dbReference type="Gene3D" id="2.60.120.10">
    <property type="entry name" value="Jelly Rolls"/>
    <property type="match status" value="3"/>
</dbReference>
<dbReference type="InterPro" id="IPR002374">
    <property type="entry name" value="cGMP_dep_kinase"/>
</dbReference>
<feature type="domain" description="Cyclic nucleotide-binding" evidence="22">
    <location>
        <begin position="97"/>
        <end position="215"/>
    </location>
</feature>
<evidence type="ECO:0000256" key="3">
    <source>
        <dbReference type="ARBA" id="ARBA00012428"/>
    </source>
</evidence>
<organism evidence="24 25">
    <name type="scientific">Prymnesium parvum</name>
    <name type="common">Toxic golden alga</name>
    <dbReference type="NCBI Taxonomy" id="97485"/>
    <lineage>
        <taxon>Eukaryota</taxon>
        <taxon>Haptista</taxon>
        <taxon>Haptophyta</taxon>
        <taxon>Prymnesiophyceae</taxon>
        <taxon>Prymnesiales</taxon>
        <taxon>Prymnesiaceae</taxon>
        <taxon>Prymnesium</taxon>
    </lineage>
</organism>
<evidence type="ECO:0000256" key="4">
    <source>
        <dbReference type="ARBA" id="ARBA00022490"/>
    </source>
</evidence>
<dbReference type="SUPFAM" id="SSF56112">
    <property type="entry name" value="Protein kinase-like (PK-like)"/>
    <property type="match status" value="1"/>
</dbReference>
<protein>
    <recommendedName>
        <fullName evidence="14">cGMP-dependent protein kinase</fullName>
        <ecNumber evidence="3">2.7.11.12</ecNumber>
    </recommendedName>
</protein>
<evidence type="ECO:0000256" key="19">
    <source>
        <dbReference type="PROSITE-ProRule" id="PRU10141"/>
    </source>
</evidence>
<evidence type="ECO:0000256" key="17">
    <source>
        <dbReference type="PIRSR" id="PIRSR000559-1"/>
    </source>
</evidence>
<evidence type="ECO:0000256" key="16">
    <source>
        <dbReference type="ARBA" id="ARBA00047462"/>
    </source>
</evidence>
<dbReference type="SMART" id="SM00133">
    <property type="entry name" value="S_TK_X"/>
    <property type="match status" value="1"/>
</dbReference>
<dbReference type="PROSITE" id="PS00107">
    <property type="entry name" value="PROTEIN_KINASE_ATP"/>
    <property type="match status" value="1"/>
</dbReference>
<feature type="binding site" evidence="18">
    <location>
        <begin position="485"/>
        <end position="493"/>
    </location>
    <ligand>
        <name>ATP</name>
        <dbReference type="ChEBI" id="CHEBI:30616"/>
    </ligand>
</feature>
<dbReference type="SMART" id="SM00220">
    <property type="entry name" value="S_TKc"/>
    <property type="match status" value="1"/>
</dbReference>
<keyword evidence="8" id="KW-0479">Metal-binding</keyword>
<dbReference type="PROSITE" id="PS00889">
    <property type="entry name" value="CNMP_BINDING_2"/>
    <property type="match status" value="2"/>
</dbReference>
<feature type="compositionally biased region" description="Low complexity" evidence="20">
    <location>
        <begin position="36"/>
        <end position="49"/>
    </location>
</feature>
<keyword evidence="7" id="KW-0808">Transferase</keyword>
<dbReference type="PROSITE" id="PS00888">
    <property type="entry name" value="CNMP_BINDING_1"/>
    <property type="match status" value="2"/>
</dbReference>
<dbReference type="InterPro" id="IPR018488">
    <property type="entry name" value="cNMP-bd_CS"/>
</dbReference>
<gene>
    <name evidence="24" type="ORF">AB1Y20_009319</name>
</gene>
<evidence type="ECO:0000256" key="20">
    <source>
        <dbReference type="SAM" id="MobiDB-lite"/>
    </source>
</evidence>
<dbReference type="InterPro" id="IPR014710">
    <property type="entry name" value="RmlC-like_jellyroll"/>
</dbReference>
<comment type="cofactor">
    <cofactor evidence="1">
        <name>Mg(2+)</name>
        <dbReference type="ChEBI" id="CHEBI:18420"/>
    </cofactor>
</comment>
<dbReference type="CDD" id="cd00038">
    <property type="entry name" value="CAP_ED"/>
    <property type="match status" value="3"/>
</dbReference>
<dbReference type="Proteomes" id="UP001515480">
    <property type="component" value="Unassembled WGS sequence"/>
</dbReference>
<dbReference type="PANTHER" id="PTHR24353">
    <property type="entry name" value="CYCLIC NUCLEOTIDE-DEPENDENT PROTEIN KINASE"/>
    <property type="match status" value="1"/>
</dbReference>
<evidence type="ECO:0000256" key="14">
    <source>
        <dbReference type="ARBA" id="ARBA00024113"/>
    </source>
</evidence>
<dbReference type="PROSITE" id="PS50042">
    <property type="entry name" value="CNMP_BINDING_3"/>
    <property type="match status" value="3"/>
</dbReference>
<feature type="domain" description="AGC-kinase C-terminal" evidence="23">
    <location>
        <begin position="734"/>
        <end position="788"/>
    </location>
</feature>
<keyword evidence="25" id="KW-1185">Reference proteome</keyword>
<dbReference type="FunFam" id="1.10.510.10:FF:000005">
    <property type="entry name" value="cAMP-dependent protein kinase catalytic subunit alpha"/>
    <property type="match status" value="1"/>
</dbReference>
<evidence type="ECO:0000259" key="23">
    <source>
        <dbReference type="PROSITE" id="PS51285"/>
    </source>
</evidence>
<dbReference type="SMART" id="SM00100">
    <property type="entry name" value="cNMP"/>
    <property type="match status" value="3"/>
</dbReference>
<keyword evidence="13" id="KW-0142">cGMP-binding</keyword>
<comment type="catalytic activity">
    <reaction evidence="16">
        <text>L-seryl-[protein] + ATP = O-phospho-L-seryl-[protein] + ADP + H(+)</text>
        <dbReference type="Rhea" id="RHEA:17989"/>
        <dbReference type="Rhea" id="RHEA-COMP:9863"/>
        <dbReference type="Rhea" id="RHEA-COMP:11604"/>
        <dbReference type="ChEBI" id="CHEBI:15378"/>
        <dbReference type="ChEBI" id="CHEBI:29999"/>
        <dbReference type="ChEBI" id="CHEBI:30616"/>
        <dbReference type="ChEBI" id="CHEBI:83421"/>
        <dbReference type="ChEBI" id="CHEBI:456216"/>
        <dbReference type="EC" id="2.7.11.12"/>
    </reaction>
</comment>
<feature type="domain" description="Protein kinase" evidence="21">
    <location>
        <begin position="479"/>
        <end position="733"/>
    </location>
</feature>
<feature type="domain" description="Cyclic nucleotide-binding" evidence="22">
    <location>
        <begin position="343"/>
        <end position="465"/>
    </location>
</feature>
<evidence type="ECO:0000256" key="15">
    <source>
        <dbReference type="ARBA" id="ARBA00047298"/>
    </source>
</evidence>
<evidence type="ECO:0000256" key="2">
    <source>
        <dbReference type="ARBA" id="ARBA00006352"/>
    </source>
</evidence>
<evidence type="ECO:0000256" key="13">
    <source>
        <dbReference type="ARBA" id="ARBA00022992"/>
    </source>
</evidence>
<feature type="region of interest" description="Disordered" evidence="20">
    <location>
        <begin position="1"/>
        <end position="73"/>
    </location>
</feature>
<evidence type="ECO:0000313" key="25">
    <source>
        <dbReference type="Proteomes" id="UP001515480"/>
    </source>
</evidence>
<dbReference type="PROSITE" id="PS50011">
    <property type="entry name" value="PROTEIN_KINASE_DOM"/>
    <property type="match status" value="1"/>
</dbReference>
<keyword evidence="5" id="KW-0723">Serine/threonine-protein kinase</keyword>
<feature type="binding site" evidence="18 19">
    <location>
        <position position="508"/>
    </location>
    <ligand>
        <name>ATP</name>
        <dbReference type="ChEBI" id="CHEBI:30616"/>
    </ligand>
</feature>
<accession>A0AB34K408</accession>
<dbReference type="PANTHER" id="PTHR24353:SF37">
    <property type="entry name" value="CAMP-DEPENDENT PROTEIN KINASE CATALYTIC SUBUNIT PRKX"/>
    <property type="match status" value="1"/>
</dbReference>
<dbReference type="PROSITE" id="PS00108">
    <property type="entry name" value="PROTEIN_KINASE_ST"/>
    <property type="match status" value="1"/>
</dbReference>
<dbReference type="PIRSF" id="PIRSF000559">
    <property type="entry name" value="cGMP-dep_kinase"/>
    <property type="match status" value="1"/>
</dbReference>
<feature type="domain" description="Cyclic nucleotide-binding" evidence="22">
    <location>
        <begin position="218"/>
        <end position="339"/>
    </location>
</feature>
<dbReference type="InterPro" id="IPR011009">
    <property type="entry name" value="Kinase-like_dom_sf"/>
</dbReference>
<evidence type="ECO:0000256" key="7">
    <source>
        <dbReference type="ARBA" id="ARBA00022679"/>
    </source>
</evidence>
<keyword evidence="9 18" id="KW-0547">Nucleotide-binding</keyword>
<comment type="catalytic activity">
    <reaction evidence="15">
        <text>L-threonyl-[protein] + ATP = O-phospho-L-threonyl-[protein] + ADP + H(+)</text>
        <dbReference type="Rhea" id="RHEA:46608"/>
        <dbReference type="Rhea" id="RHEA-COMP:11060"/>
        <dbReference type="Rhea" id="RHEA-COMP:11605"/>
        <dbReference type="ChEBI" id="CHEBI:15378"/>
        <dbReference type="ChEBI" id="CHEBI:30013"/>
        <dbReference type="ChEBI" id="CHEBI:30616"/>
        <dbReference type="ChEBI" id="CHEBI:61977"/>
        <dbReference type="ChEBI" id="CHEBI:456216"/>
        <dbReference type="EC" id="2.7.11.12"/>
    </reaction>
</comment>
<evidence type="ECO:0000256" key="5">
    <source>
        <dbReference type="ARBA" id="ARBA00022527"/>
    </source>
</evidence>
<keyword evidence="6" id="KW-0140">cGMP</keyword>
<sequence length="788" mass="87705">MGCASSKDIPASKGQEVPGEQDPIQQSDIKLDLKPQQQQQQQQQQQAAASAKDAKRRVGVSAEATGGGSSNEYKKVLHAKSDEATQHITEATSTNPLFSSLSDLQRADVVAAMREVQTQPGDIVIQQGDVGDDFYVVDSGTYSVLLKQKGNTPVHSYSKGGTFGELSLMYGSPRAATVRCETAGVLFALDRKTFRAIMMEGNRAMLNTSTQFLKSVSMLSPLTDEQRQAIADILEEQVFKAGHVIVKEGDPADSLYFVKEGEAAAFKTGLDGTEKQVFAMQVGSVFGESALQGANSVRQATVKAVTNVKMLQLTRANFTDTLGDLKDVIQQNFNEKVLSSIDLFSGLTTSERSLLVESLTEETFAAGDKIIRQNDAGESFYIIKSGTVRVTARTPDGEREEVIKDNMGPGAYFGERALAKSEPRMATVTATSEVACMKVDRETFNKLLGSMSDILQRDMQRREREAAKAQRPKIKMSELKQMTILGVGTFGRVKLVVHTSTNTPYALKCMRKGQVIALKQVEHVMNEKNLLEMCDHPFLLNLAATFQDQDEIYMLLELALGGELFSVLRERIKFVEPTSRFYSACVASAFSYLHDKFIVYRDLKPENLLFDDTGYLRVCDFGFAKLIQDRTWTLCGTPEYLAPEIIQNKGHNHAVDWWAFGILIFEMLSGQPPFCADDPMDIYQKILRNKLAFPSYFSKNVRDLLSKLLVTNPAARLGSLKNKSRDVTSHIFFKNLHWNELTRKEIKAPYIPVITSPTDTSNFEHYDDEGGEDWARFNDRKKDTFAGF</sequence>
<dbReference type="Pfam" id="PF00027">
    <property type="entry name" value="cNMP_binding"/>
    <property type="match status" value="3"/>
</dbReference>
<dbReference type="InterPro" id="IPR018490">
    <property type="entry name" value="cNMP-bd_dom_sf"/>
</dbReference>
<dbReference type="EMBL" id="JBGBPQ010000002">
    <property type="protein sequence ID" value="KAL1527948.1"/>
    <property type="molecule type" value="Genomic_DNA"/>
</dbReference>
<dbReference type="Pfam" id="PF00069">
    <property type="entry name" value="Pkinase"/>
    <property type="match status" value="1"/>
</dbReference>
<keyword evidence="11 18" id="KW-0067">ATP-binding</keyword>
<evidence type="ECO:0000256" key="1">
    <source>
        <dbReference type="ARBA" id="ARBA00001946"/>
    </source>
</evidence>
<evidence type="ECO:0000256" key="12">
    <source>
        <dbReference type="ARBA" id="ARBA00022842"/>
    </source>
</evidence>
<evidence type="ECO:0000259" key="22">
    <source>
        <dbReference type="PROSITE" id="PS50042"/>
    </source>
</evidence>
<dbReference type="GO" id="GO:0005524">
    <property type="term" value="F:ATP binding"/>
    <property type="evidence" value="ECO:0007669"/>
    <property type="project" value="UniProtKB-UniRule"/>
</dbReference>
<keyword evidence="4" id="KW-0963">Cytoplasm</keyword>
<keyword evidence="10" id="KW-0418">Kinase</keyword>
<dbReference type="PRINTS" id="PR00103">
    <property type="entry name" value="CAMPKINASE"/>
</dbReference>
<evidence type="ECO:0000256" key="8">
    <source>
        <dbReference type="ARBA" id="ARBA00022723"/>
    </source>
</evidence>
<dbReference type="InterPro" id="IPR000719">
    <property type="entry name" value="Prot_kinase_dom"/>
</dbReference>